<accession>A0A4P6UTT2</accession>
<dbReference type="Proteomes" id="UP000291151">
    <property type="component" value="Chromosome"/>
</dbReference>
<dbReference type="SMART" id="SM00646">
    <property type="entry name" value="Ami_3"/>
    <property type="match status" value="1"/>
</dbReference>
<dbReference type="GO" id="GO:0008745">
    <property type="term" value="F:N-acetylmuramoyl-L-alanine amidase activity"/>
    <property type="evidence" value="ECO:0007669"/>
    <property type="project" value="InterPro"/>
</dbReference>
<feature type="domain" description="MurNAc-LAA" evidence="1">
    <location>
        <begin position="65"/>
        <end position="169"/>
    </location>
</feature>
<proteinExistence type="predicted"/>
<name>A0A4P6UTT2_9BACL</name>
<dbReference type="EMBL" id="CP036528">
    <property type="protein sequence ID" value="QBK26177.1"/>
    <property type="molecule type" value="Genomic_DNA"/>
</dbReference>
<dbReference type="RefSeq" id="WP_208649867.1">
    <property type="nucleotide sequence ID" value="NZ_CP036528.1"/>
</dbReference>
<keyword evidence="3" id="KW-1185">Reference proteome</keyword>
<reference evidence="2 3" key="1">
    <citation type="submission" date="2019-02" db="EMBL/GenBank/DDBJ databases">
        <title>Ureibacillus thermophilus.</title>
        <authorList>
            <person name="Sunny J.S."/>
            <person name="Natarajan A."/>
            <person name="Saleena L.M."/>
        </authorList>
    </citation>
    <scope>NUCLEOTIDE SEQUENCE [LARGE SCALE GENOMIC DNA]</scope>
    <source>
        <strain evidence="2 3">LM102</strain>
    </source>
</reference>
<dbReference type="CDD" id="cd02696">
    <property type="entry name" value="MurNAc-LAA"/>
    <property type="match status" value="1"/>
</dbReference>
<dbReference type="SUPFAM" id="SSF53187">
    <property type="entry name" value="Zn-dependent exopeptidases"/>
    <property type="match status" value="1"/>
</dbReference>
<dbReference type="InterPro" id="IPR050695">
    <property type="entry name" value="N-acetylmuramoyl_amidase_3"/>
</dbReference>
<dbReference type="Pfam" id="PF01520">
    <property type="entry name" value="Amidase_3"/>
    <property type="match status" value="1"/>
</dbReference>
<protein>
    <submittedName>
        <fullName evidence="2">N-acetylmuramoyl-L-alanine amidase</fullName>
    </submittedName>
</protein>
<dbReference type="GO" id="GO:0009253">
    <property type="term" value="P:peptidoglycan catabolic process"/>
    <property type="evidence" value="ECO:0007669"/>
    <property type="project" value="InterPro"/>
</dbReference>
<dbReference type="PANTHER" id="PTHR30404:SF8">
    <property type="entry name" value="AUTOLYSIN PH-RELATED"/>
    <property type="match status" value="1"/>
</dbReference>
<evidence type="ECO:0000313" key="2">
    <source>
        <dbReference type="EMBL" id="QBK26177.1"/>
    </source>
</evidence>
<dbReference type="KEGG" id="uth:DKZ56_10080"/>
<dbReference type="PANTHER" id="PTHR30404">
    <property type="entry name" value="N-ACETYLMURAMOYL-L-ALANINE AMIDASE"/>
    <property type="match status" value="1"/>
</dbReference>
<organism evidence="2 3">
    <name type="scientific">Ureibacillus thermophilus</name>
    <dbReference type="NCBI Taxonomy" id="367743"/>
    <lineage>
        <taxon>Bacteria</taxon>
        <taxon>Bacillati</taxon>
        <taxon>Bacillota</taxon>
        <taxon>Bacilli</taxon>
        <taxon>Bacillales</taxon>
        <taxon>Caryophanaceae</taxon>
        <taxon>Ureibacillus</taxon>
    </lineage>
</organism>
<evidence type="ECO:0000313" key="3">
    <source>
        <dbReference type="Proteomes" id="UP000291151"/>
    </source>
</evidence>
<gene>
    <name evidence="2" type="ORF">DKZ56_10080</name>
</gene>
<dbReference type="GO" id="GO:0030288">
    <property type="term" value="C:outer membrane-bounded periplasmic space"/>
    <property type="evidence" value="ECO:0007669"/>
    <property type="project" value="TreeGrafter"/>
</dbReference>
<dbReference type="InterPro" id="IPR002508">
    <property type="entry name" value="MurNAc-LAA_cat"/>
</dbReference>
<dbReference type="AlphaFoldDB" id="A0A4P6UTT2"/>
<dbReference type="Gene3D" id="3.40.630.40">
    <property type="entry name" value="Zn-dependent exopeptidases"/>
    <property type="match status" value="1"/>
</dbReference>
<sequence>MSSIAISPGHYGVGTGAKDIIDEVAEARKVVDRVAYLLEKEGVKVYKIVDNRSKSQSQNLNYLISEHNSKNRSLDVSIHFNSSGNRTDQPLGTEVLYRDEALKTFAGKVSQAIANASGLKNRGAKKRTDLAFLNGTKKPAILIEVCFVNSLQDVIIYQSKFQEICEAIAKECLAFIAPNLEKEKSNLEQIEKEIQNNLPSIGNSNEQFTSPELKKRLEAILKDKKMIEVMIQKGISEQAINANWMEKLKNGSLSSADLLGLCTLIIEHQIKKCEKIMSIG</sequence>
<evidence type="ECO:0000259" key="1">
    <source>
        <dbReference type="SMART" id="SM00646"/>
    </source>
</evidence>